<gene>
    <name evidence="1" type="primary">orf07017</name>
    <name evidence="1" type="ORF">Q903MT_gene6963</name>
</gene>
<name>A0A6B9XXZ9_PICSI</name>
<reference evidence="1" key="1">
    <citation type="submission" date="2019-03" db="EMBL/GenBank/DDBJ databases">
        <title>Largest Complete Mitochondrial Genome of a Gymnosperm, Sitka Spruce (Picea sitchensis), Indicates Complex Physical Structure.</title>
        <authorList>
            <person name="Jackman S.D."/>
            <person name="Coombe L."/>
            <person name="Warren R."/>
            <person name="Kirk H."/>
            <person name="Trinh E."/>
            <person name="McLeod T."/>
            <person name="Pleasance S."/>
            <person name="Pandoh P."/>
            <person name="Zhao Y."/>
            <person name="Coope R."/>
            <person name="Bousquet J."/>
            <person name="Bohlmann J.C."/>
            <person name="Jones S.J.M."/>
            <person name="Birol I."/>
        </authorList>
    </citation>
    <scope>NUCLEOTIDE SEQUENCE</scope>
    <source>
        <strain evidence="1">Q903</strain>
    </source>
</reference>
<dbReference type="EMBL" id="MK697708">
    <property type="protein sequence ID" value="QHR92913.1"/>
    <property type="molecule type" value="Genomic_DNA"/>
</dbReference>
<keyword evidence="1" id="KW-0496">Mitochondrion</keyword>
<proteinExistence type="predicted"/>
<dbReference type="AlphaFoldDB" id="A0A6B9XXZ9"/>
<accession>A0A6B9XXZ9</accession>
<protein>
    <submittedName>
        <fullName evidence="1">Uncharacterized protein</fullName>
    </submittedName>
</protein>
<sequence>MYVIQLPTISVSQRKAQSGPPMESFYLSYQPSSLPLFLTHHPTSSYLGSCFLGQPIRKYFFCSSLFFRS</sequence>
<evidence type="ECO:0000313" key="1">
    <source>
        <dbReference type="EMBL" id="QHR92913.1"/>
    </source>
</evidence>
<organism evidence="1">
    <name type="scientific">Picea sitchensis</name>
    <name type="common">Sitka spruce</name>
    <name type="synonym">Pinus sitchensis</name>
    <dbReference type="NCBI Taxonomy" id="3332"/>
    <lineage>
        <taxon>Eukaryota</taxon>
        <taxon>Viridiplantae</taxon>
        <taxon>Streptophyta</taxon>
        <taxon>Embryophyta</taxon>
        <taxon>Tracheophyta</taxon>
        <taxon>Spermatophyta</taxon>
        <taxon>Pinopsida</taxon>
        <taxon>Pinidae</taxon>
        <taxon>Conifers I</taxon>
        <taxon>Pinales</taxon>
        <taxon>Pinaceae</taxon>
        <taxon>Picea</taxon>
    </lineage>
</organism>
<geneLocation type="mitochondrion" evidence="1"/>